<accession>A0A183EX34</accession>
<protein>
    <submittedName>
        <fullName evidence="1">IRK_C domain-containing protein</fullName>
    </submittedName>
</protein>
<reference evidence="1" key="1">
    <citation type="submission" date="2016-06" db="UniProtKB">
        <authorList>
            <consortium name="WormBaseParasite"/>
        </authorList>
    </citation>
    <scope>IDENTIFICATION</scope>
</reference>
<proteinExistence type="predicted"/>
<name>A0A183EX34_9BILA</name>
<organism evidence="1">
    <name type="scientific">Gongylonema pulchrum</name>
    <dbReference type="NCBI Taxonomy" id="637853"/>
    <lineage>
        <taxon>Eukaryota</taxon>
        <taxon>Metazoa</taxon>
        <taxon>Ecdysozoa</taxon>
        <taxon>Nematoda</taxon>
        <taxon>Chromadorea</taxon>
        <taxon>Rhabditida</taxon>
        <taxon>Spirurina</taxon>
        <taxon>Spiruromorpha</taxon>
        <taxon>Spiruroidea</taxon>
        <taxon>Gongylonematidae</taxon>
        <taxon>Gongylonema</taxon>
    </lineage>
</organism>
<sequence length="149" mass="17211">LNVIEAYRNRVGEATPYHHDDDFLSIEVMAYPMPFITTFGPGGLYIDQRVHLEGFFSCNLTAIFSTPSSSFVFKLEYEKRKKDKNQRVHLEGFFSCNLTAIFSTPSSSFVFKLEYEKRKKDKSCSKRGKEGIERRSEVDKDVLKNFGKV</sequence>
<dbReference type="WBParaSite" id="GPUH_0002555501-mRNA-1">
    <property type="protein sequence ID" value="GPUH_0002555501-mRNA-1"/>
    <property type="gene ID" value="GPUH_0002555501"/>
</dbReference>
<dbReference type="AlphaFoldDB" id="A0A183EX34"/>
<evidence type="ECO:0000313" key="1">
    <source>
        <dbReference type="WBParaSite" id="GPUH_0002555501-mRNA-1"/>
    </source>
</evidence>